<dbReference type="Pfam" id="PF17389">
    <property type="entry name" value="Bac_rhamnosid6H"/>
    <property type="match status" value="1"/>
</dbReference>
<dbReference type="InterPro" id="IPR035398">
    <property type="entry name" value="Bac_rhamnosid_C"/>
</dbReference>
<comment type="caution">
    <text evidence="8">The sequence shown here is derived from an EMBL/GenBank/DDBJ whole genome shotgun (WGS) entry which is preliminary data.</text>
</comment>
<dbReference type="InterPro" id="IPR035396">
    <property type="entry name" value="Bac_rhamnosid6H"/>
</dbReference>
<dbReference type="InterPro" id="IPR013737">
    <property type="entry name" value="Bac_rhamnosid_N"/>
</dbReference>
<dbReference type="Pfam" id="PF17390">
    <property type="entry name" value="Bac_rhamnosid_C"/>
    <property type="match status" value="1"/>
</dbReference>
<dbReference type="Gene3D" id="1.50.10.10">
    <property type="match status" value="1"/>
</dbReference>
<evidence type="ECO:0000313" key="8">
    <source>
        <dbReference type="EMBL" id="HIU58474.1"/>
    </source>
</evidence>
<dbReference type="Gene3D" id="2.60.420.10">
    <property type="entry name" value="Maltose phosphorylase, domain 3"/>
    <property type="match status" value="1"/>
</dbReference>
<evidence type="ECO:0000259" key="4">
    <source>
        <dbReference type="Pfam" id="PF05592"/>
    </source>
</evidence>
<reference evidence="8" key="2">
    <citation type="journal article" date="2021" name="PeerJ">
        <title>Extensive microbial diversity within the chicken gut microbiome revealed by metagenomics and culture.</title>
        <authorList>
            <person name="Gilroy R."/>
            <person name="Ravi A."/>
            <person name="Getino M."/>
            <person name="Pursley I."/>
            <person name="Horton D.L."/>
            <person name="Alikhan N.F."/>
            <person name="Baker D."/>
            <person name="Gharbi K."/>
            <person name="Hall N."/>
            <person name="Watson M."/>
            <person name="Adriaenssens E.M."/>
            <person name="Foster-Nyarko E."/>
            <person name="Jarju S."/>
            <person name="Secka A."/>
            <person name="Antonio M."/>
            <person name="Oren A."/>
            <person name="Chaudhuri R.R."/>
            <person name="La Ragione R."/>
            <person name="Hildebrand F."/>
            <person name="Pallen M.J."/>
        </authorList>
    </citation>
    <scope>NUCLEOTIDE SEQUENCE</scope>
    <source>
        <strain evidence="8">11687</strain>
    </source>
</reference>
<feature type="domain" description="Alpha-L-rhamnosidase six-hairpin glycosidase" evidence="6">
    <location>
        <begin position="362"/>
        <end position="707"/>
    </location>
</feature>
<proteinExistence type="predicted"/>
<dbReference type="InterPro" id="IPR008928">
    <property type="entry name" value="6-hairpin_glycosidase_sf"/>
</dbReference>
<evidence type="ECO:0000256" key="3">
    <source>
        <dbReference type="ARBA" id="ARBA00022801"/>
    </source>
</evidence>
<dbReference type="GO" id="GO:0030596">
    <property type="term" value="F:alpha-L-rhamnosidase activity"/>
    <property type="evidence" value="ECO:0007669"/>
    <property type="project" value="UniProtKB-EC"/>
</dbReference>
<name>A0A9D1SFH1_9FIRM</name>
<feature type="domain" description="Alpha-L-rhamnosidase C-terminal" evidence="7">
    <location>
        <begin position="709"/>
        <end position="784"/>
    </location>
</feature>
<dbReference type="AlphaFoldDB" id="A0A9D1SFH1"/>
<dbReference type="InterPro" id="IPR016007">
    <property type="entry name" value="Alpha_rhamnosid"/>
</dbReference>
<feature type="non-terminal residue" evidence="8">
    <location>
        <position position="1"/>
    </location>
</feature>
<organism evidence="8 9">
    <name type="scientific">Candidatus Scatosoma pullistercoris</name>
    <dbReference type="NCBI Taxonomy" id="2840934"/>
    <lineage>
        <taxon>Bacteria</taxon>
        <taxon>Bacillati</taxon>
        <taxon>Bacillota</taxon>
        <taxon>Clostridia</taxon>
        <taxon>Candidatus Scatosoma</taxon>
    </lineage>
</organism>
<feature type="domain" description="Bacterial alpha-L-rhamnosidase N-terminal" evidence="5">
    <location>
        <begin position="93"/>
        <end position="227"/>
    </location>
</feature>
<dbReference type="InterPro" id="IPR012341">
    <property type="entry name" value="6hp_glycosidase-like_sf"/>
</dbReference>
<keyword evidence="3 8" id="KW-0378">Hydrolase</keyword>
<evidence type="ECO:0000313" key="9">
    <source>
        <dbReference type="Proteomes" id="UP000824081"/>
    </source>
</evidence>
<protein>
    <recommendedName>
        <fullName evidence="2">alpha-L-rhamnosidase</fullName>
        <ecNumber evidence="2">3.2.1.40</ecNumber>
    </recommendedName>
</protein>
<reference evidence="8" key="1">
    <citation type="submission" date="2020-10" db="EMBL/GenBank/DDBJ databases">
        <authorList>
            <person name="Gilroy R."/>
        </authorList>
    </citation>
    <scope>NUCLEOTIDE SEQUENCE</scope>
    <source>
        <strain evidence="8">11687</strain>
    </source>
</reference>
<dbReference type="PANTHER" id="PTHR33307">
    <property type="entry name" value="ALPHA-RHAMNOSIDASE (EUROFUNG)"/>
    <property type="match status" value="1"/>
</dbReference>
<dbReference type="Gene3D" id="2.60.120.260">
    <property type="entry name" value="Galactose-binding domain-like"/>
    <property type="match status" value="2"/>
</dbReference>
<dbReference type="EC" id="3.2.1.40" evidence="2"/>
<dbReference type="GO" id="GO:0005975">
    <property type="term" value="P:carbohydrate metabolic process"/>
    <property type="evidence" value="ECO:0007669"/>
    <property type="project" value="InterPro"/>
</dbReference>
<evidence type="ECO:0000259" key="7">
    <source>
        <dbReference type="Pfam" id="PF17390"/>
    </source>
</evidence>
<dbReference type="PIRSF" id="PIRSF010631">
    <property type="entry name" value="A-rhamnsds"/>
    <property type="match status" value="1"/>
</dbReference>
<evidence type="ECO:0000256" key="1">
    <source>
        <dbReference type="ARBA" id="ARBA00001445"/>
    </source>
</evidence>
<dbReference type="Pfam" id="PF25788">
    <property type="entry name" value="Ig_Rha78A_N"/>
    <property type="match status" value="1"/>
</dbReference>
<accession>A0A9D1SFH1</accession>
<dbReference type="PANTHER" id="PTHR33307:SF6">
    <property type="entry name" value="ALPHA-RHAMNOSIDASE (EUROFUNG)-RELATED"/>
    <property type="match status" value="1"/>
</dbReference>
<dbReference type="Pfam" id="PF05592">
    <property type="entry name" value="Bac_rhamnosid"/>
    <property type="match status" value="1"/>
</dbReference>
<evidence type="ECO:0000256" key="2">
    <source>
        <dbReference type="ARBA" id="ARBA00012652"/>
    </source>
</evidence>
<dbReference type="EMBL" id="DVMZ01000003">
    <property type="protein sequence ID" value="HIU58474.1"/>
    <property type="molecule type" value="Genomic_DNA"/>
</dbReference>
<comment type="catalytic activity">
    <reaction evidence="1">
        <text>Hydrolysis of terminal non-reducing alpha-L-rhamnose residues in alpha-L-rhamnosides.</text>
        <dbReference type="EC" id="3.2.1.40"/>
    </reaction>
</comment>
<dbReference type="SUPFAM" id="SSF48208">
    <property type="entry name" value="Six-hairpin glycosidases"/>
    <property type="match status" value="1"/>
</dbReference>
<gene>
    <name evidence="8" type="ORF">IAC57_00085</name>
</gene>
<evidence type="ECO:0000259" key="5">
    <source>
        <dbReference type="Pfam" id="PF08531"/>
    </source>
</evidence>
<sequence length="872" mass="98810">YSLIVRQAGKTVWSRKNVKSADSLNIRYAGEHLQPRTPYEASLSVTDNYGNTAESRLEFETGKLDEPFKAEFIAPEKDGWPVYSLCRRIVVRKKVSKARLYASALGLYEFYIGGKKAGDLYFAPFWTDYRHTLEYQTYDVTALLKEGENDLEMMIGKGWYAGALGFAGEKANYGSRTAGLAELCVWYEDGTQEVFVTDKTWKAATCFIADSEFYYGEKQDHTAERKECGVQAVSAGKARLVGQRNEPVRCTQTVNAVSAFYTPRGEYVLDFGQNLVGFVRLRAEGAAGERILVRHAEILDENGNFYTENLRTAKSEDEYILAGGSQILQPHFTSHGFRYIRIEGKEIPKEDAVAVVVHSDMERTGKFECSDRRINQLQSNIFWGQRGNFVDVPTDCPQRDERLGWTGDANVFFRTAAFNYDVSRFFEKWLQDVMTEQYDDGNIPHVVPNTMGRQDGAALWSDCATMIPWNKYLVYGNLRDLDEQYLSMKRWADYVCSRCGENELWQSGFQYGDWLALDSGNAESRTGATDKYFVANVFYYVTTDFVARAAKELGNMDDYDKYWERKNRILKAIRREYVTGTGRLVSETQTACALALYFDIVPQKYRKRVVAALKNNLAENKNHLNTGFAGTPFLLFALSENGLHDVATRLLFNDDYPSWLYEVKHGATTIWERWNGIQPDGTPYDPAMNSFNHYSYGAVGDFLYRKVAGIDCLQPGYKKILIRPTLTKGLERVRAELETVYGKIVSEYECRNGRLRVAVEIPCNTQAEIVLPEKQKAVKVGSGRYEYEYATGTDLSARRFSMDSTFGSLCDFPEAKDFLQKVSPGIFDGPMIAFAANMTLSELCAYSGEEGTKLFSALVEHMNGLDAQGLLK</sequence>
<dbReference type="Pfam" id="PF08531">
    <property type="entry name" value="Bac_rhamnosid_N"/>
    <property type="match status" value="1"/>
</dbReference>
<dbReference type="Proteomes" id="UP000824081">
    <property type="component" value="Unassembled WGS sequence"/>
</dbReference>
<feature type="domain" description="Alpha-L-rhamnosidase concanavalin-like" evidence="4">
    <location>
        <begin position="262"/>
        <end position="357"/>
    </location>
</feature>
<evidence type="ECO:0000259" key="6">
    <source>
        <dbReference type="Pfam" id="PF17389"/>
    </source>
</evidence>
<dbReference type="InterPro" id="IPR008902">
    <property type="entry name" value="Rhamnosid_concanavalin"/>
</dbReference>